<dbReference type="GeneID" id="5042497"/>
<proteinExistence type="predicted"/>
<dbReference type="KEGG" id="ptm:GSPATT00022486001"/>
<gene>
    <name evidence="1" type="ORF">GSPATT00022486001</name>
</gene>
<keyword evidence="2" id="KW-1185">Reference proteome</keyword>
<name>A0E1Z8_PARTE</name>
<dbReference type="Pfam" id="PF09683">
    <property type="entry name" value="Lactococcin_972"/>
    <property type="match status" value="1"/>
</dbReference>
<dbReference type="AlphaFoldDB" id="A0E1Z8"/>
<dbReference type="HOGENOM" id="CLU_2163319_0_0_1"/>
<protein>
    <submittedName>
        <fullName evidence="1">Uncharacterized protein</fullName>
    </submittedName>
</protein>
<sequence length="111" mass="12310">MIKGIIVAQVTEALIEDGIKLMRQIIGSYFDATCYSISQPAEGSVWIMYLDGNHYLQNGQVLSMFYHPTKRHTATTVGKLGQKQSVAGPGQWAYSNQTKGAYGNKAYYNIL</sequence>
<dbReference type="RefSeq" id="XP_001456712.1">
    <property type="nucleotide sequence ID" value="XM_001456675.1"/>
</dbReference>
<evidence type="ECO:0000313" key="2">
    <source>
        <dbReference type="Proteomes" id="UP000000600"/>
    </source>
</evidence>
<dbReference type="Gene3D" id="2.60.40.2850">
    <property type="match status" value="1"/>
</dbReference>
<dbReference type="Proteomes" id="UP000000600">
    <property type="component" value="Unassembled WGS sequence"/>
</dbReference>
<reference evidence="1 2" key="1">
    <citation type="journal article" date="2006" name="Nature">
        <title>Global trends of whole-genome duplications revealed by the ciliate Paramecium tetraurelia.</title>
        <authorList>
            <consortium name="Genoscope"/>
            <person name="Aury J.-M."/>
            <person name="Jaillon O."/>
            <person name="Duret L."/>
            <person name="Noel B."/>
            <person name="Jubin C."/>
            <person name="Porcel B.M."/>
            <person name="Segurens B."/>
            <person name="Daubin V."/>
            <person name="Anthouard V."/>
            <person name="Aiach N."/>
            <person name="Arnaiz O."/>
            <person name="Billaut A."/>
            <person name="Beisson J."/>
            <person name="Blanc I."/>
            <person name="Bouhouche K."/>
            <person name="Camara F."/>
            <person name="Duharcourt S."/>
            <person name="Guigo R."/>
            <person name="Gogendeau D."/>
            <person name="Katinka M."/>
            <person name="Keller A.-M."/>
            <person name="Kissmehl R."/>
            <person name="Klotz C."/>
            <person name="Koll F."/>
            <person name="Le Moue A."/>
            <person name="Lepere C."/>
            <person name="Malinsky S."/>
            <person name="Nowacki M."/>
            <person name="Nowak J.K."/>
            <person name="Plattner H."/>
            <person name="Poulain J."/>
            <person name="Ruiz F."/>
            <person name="Serrano V."/>
            <person name="Zagulski M."/>
            <person name="Dessen P."/>
            <person name="Betermier M."/>
            <person name="Weissenbach J."/>
            <person name="Scarpelli C."/>
            <person name="Schachter V."/>
            <person name="Sperling L."/>
            <person name="Meyer E."/>
            <person name="Cohen J."/>
            <person name="Wincker P."/>
        </authorList>
    </citation>
    <scope>NUCLEOTIDE SEQUENCE [LARGE SCALE GENOMIC DNA]</scope>
    <source>
        <strain evidence="1 2">Stock d4-2</strain>
    </source>
</reference>
<organism evidence="1 2">
    <name type="scientific">Paramecium tetraurelia</name>
    <dbReference type="NCBI Taxonomy" id="5888"/>
    <lineage>
        <taxon>Eukaryota</taxon>
        <taxon>Sar</taxon>
        <taxon>Alveolata</taxon>
        <taxon>Ciliophora</taxon>
        <taxon>Intramacronucleata</taxon>
        <taxon>Oligohymenophorea</taxon>
        <taxon>Peniculida</taxon>
        <taxon>Parameciidae</taxon>
        <taxon>Paramecium</taxon>
    </lineage>
</organism>
<dbReference type="InterPro" id="IPR006540">
    <property type="entry name" value="Lactococcin_972"/>
</dbReference>
<dbReference type="EMBL" id="CT868654">
    <property type="protein sequence ID" value="CAK89315.1"/>
    <property type="molecule type" value="Genomic_DNA"/>
</dbReference>
<dbReference type="OMA" id="KGAYGNK"/>
<dbReference type="OrthoDB" id="299565at2759"/>
<evidence type="ECO:0000313" key="1">
    <source>
        <dbReference type="EMBL" id="CAK89315.1"/>
    </source>
</evidence>
<accession>A0E1Z8</accession>
<dbReference type="InParanoid" id="A0E1Z8"/>